<dbReference type="InterPro" id="IPR003594">
    <property type="entry name" value="HATPase_dom"/>
</dbReference>
<keyword evidence="4" id="KW-0418">Kinase</keyword>
<dbReference type="SUPFAM" id="SSF55874">
    <property type="entry name" value="ATPase domain of HSP90 chaperone/DNA topoisomerase II/histidine kinase"/>
    <property type="match status" value="1"/>
</dbReference>
<feature type="domain" description="Histidine kinase/HSP90-like ATPase" evidence="2">
    <location>
        <begin position="256"/>
        <end position="352"/>
    </location>
</feature>
<feature type="transmembrane region" description="Helical" evidence="1">
    <location>
        <begin position="42"/>
        <end position="64"/>
    </location>
</feature>
<evidence type="ECO:0000256" key="1">
    <source>
        <dbReference type="SAM" id="Phobius"/>
    </source>
</evidence>
<organism evidence="4 5">
    <name type="scientific">Paraglaciecola hydrolytica</name>
    <dbReference type="NCBI Taxonomy" id="1799789"/>
    <lineage>
        <taxon>Bacteria</taxon>
        <taxon>Pseudomonadati</taxon>
        <taxon>Pseudomonadota</taxon>
        <taxon>Gammaproteobacteria</taxon>
        <taxon>Alteromonadales</taxon>
        <taxon>Alteromonadaceae</taxon>
        <taxon>Paraglaciecola</taxon>
    </lineage>
</organism>
<feature type="transmembrane region" description="Helical" evidence="1">
    <location>
        <begin position="114"/>
        <end position="136"/>
    </location>
</feature>
<evidence type="ECO:0000259" key="3">
    <source>
        <dbReference type="Pfam" id="PF06580"/>
    </source>
</evidence>
<feature type="transmembrane region" description="Helical" evidence="1">
    <location>
        <begin position="76"/>
        <end position="94"/>
    </location>
</feature>
<dbReference type="Proteomes" id="UP000070299">
    <property type="component" value="Unassembled WGS sequence"/>
</dbReference>
<feature type="domain" description="Signal transduction histidine kinase internal region" evidence="3">
    <location>
        <begin position="159"/>
        <end position="239"/>
    </location>
</feature>
<dbReference type="RefSeq" id="WP_068371615.1">
    <property type="nucleotide sequence ID" value="NZ_LSNE01000002.1"/>
</dbReference>
<comment type="caution">
    <text evidence="4">The sequence shown here is derived from an EMBL/GenBank/DDBJ whole genome shotgun (WGS) entry which is preliminary data.</text>
</comment>
<dbReference type="InterPro" id="IPR036890">
    <property type="entry name" value="HATPase_C_sf"/>
</dbReference>
<accession>A0A136A663</accession>
<reference evidence="5" key="1">
    <citation type="submission" date="2016-02" db="EMBL/GenBank/DDBJ databases">
        <authorList>
            <person name="Schultz-Johansen M."/>
            <person name="Glaring M.A."/>
            <person name="Bech P.K."/>
            <person name="Stougaard P."/>
        </authorList>
    </citation>
    <scope>NUCLEOTIDE SEQUENCE [LARGE SCALE GENOMIC DNA]</scope>
    <source>
        <strain evidence="5">S66</strain>
    </source>
</reference>
<keyword evidence="1" id="KW-1133">Transmembrane helix</keyword>
<dbReference type="GO" id="GO:0016020">
    <property type="term" value="C:membrane"/>
    <property type="evidence" value="ECO:0007669"/>
    <property type="project" value="InterPro"/>
</dbReference>
<dbReference type="Pfam" id="PF02518">
    <property type="entry name" value="HATPase_c"/>
    <property type="match status" value="1"/>
</dbReference>
<keyword evidence="5" id="KW-1185">Reference proteome</keyword>
<evidence type="ECO:0000313" key="4">
    <source>
        <dbReference type="EMBL" id="KXI30735.1"/>
    </source>
</evidence>
<evidence type="ECO:0000313" key="5">
    <source>
        <dbReference type="Proteomes" id="UP000070299"/>
    </source>
</evidence>
<dbReference type="Gene3D" id="3.30.565.10">
    <property type="entry name" value="Histidine kinase-like ATPase, C-terminal domain"/>
    <property type="match status" value="1"/>
</dbReference>
<dbReference type="AlphaFoldDB" id="A0A136A663"/>
<feature type="transmembrane region" description="Helical" evidence="1">
    <location>
        <begin position="14"/>
        <end position="36"/>
    </location>
</feature>
<protein>
    <submittedName>
        <fullName evidence="4">Histidine kinase</fullName>
    </submittedName>
</protein>
<sequence length="361" mass="42007">MYQWEKWVDSRERLFWTLQTAGWCGFAIVYYIGSFLAEMRSIWLFIIILNAYAGWLLTIPLRYLYRWAMSLSPLKMLLIVVSSMYVIALAWAVVKNFNNWTIYKKGYQPEEWYMYFYNTVDALIVMGCWTGAYFGIKNYQMLLKEKQNVLKASSMAHQAHIKMLRYQLNPHFLFNTLNAISTLILMKENKTAGAMVSRLSDFLRYSLDKDPIKRVPLKQEIQALELYLEIEKVRFEDRLQVTWDIQQKAQDALVPSLILQPLIENSIKYAISRLQEGGQISIAARTFGDDLMLEVADNGPLTDMSEGELFRTNGVGLTNIRERLQSLYADNFSFVIAQNKPNGIKVNIRIPHELAEMSHEN</sequence>
<name>A0A136A663_9ALTE</name>
<proteinExistence type="predicted"/>
<dbReference type="EMBL" id="LSNE01000002">
    <property type="protein sequence ID" value="KXI30735.1"/>
    <property type="molecule type" value="Genomic_DNA"/>
</dbReference>
<gene>
    <name evidence="4" type="ORF">AX660_04760</name>
</gene>
<dbReference type="Pfam" id="PF06580">
    <property type="entry name" value="His_kinase"/>
    <property type="match status" value="1"/>
</dbReference>
<dbReference type="InterPro" id="IPR050640">
    <property type="entry name" value="Bact_2-comp_sensor_kinase"/>
</dbReference>
<keyword evidence="1" id="KW-0812">Transmembrane</keyword>
<keyword evidence="1" id="KW-0472">Membrane</keyword>
<dbReference type="InterPro" id="IPR010559">
    <property type="entry name" value="Sig_transdc_His_kin_internal"/>
</dbReference>
<dbReference type="GO" id="GO:0000155">
    <property type="term" value="F:phosphorelay sensor kinase activity"/>
    <property type="evidence" value="ECO:0007669"/>
    <property type="project" value="InterPro"/>
</dbReference>
<dbReference type="STRING" id="1799789.AX660_04760"/>
<evidence type="ECO:0000259" key="2">
    <source>
        <dbReference type="Pfam" id="PF02518"/>
    </source>
</evidence>
<dbReference type="OrthoDB" id="2514702at2"/>
<dbReference type="PANTHER" id="PTHR34220">
    <property type="entry name" value="SENSOR HISTIDINE KINASE YPDA"/>
    <property type="match status" value="1"/>
</dbReference>
<dbReference type="PANTHER" id="PTHR34220:SF7">
    <property type="entry name" value="SENSOR HISTIDINE KINASE YPDA"/>
    <property type="match status" value="1"/>
</dbReference>
<keyword evidence="4" id="KW-0808">Transferase</keyword>